<dbReference type="PANTHER" id="PTHR43447">
    <property type="entry name" value="ALPHA-AMYLASE"/>
    <property type="match status" value="1"/>
</dbReference>
<sequence length="242" mass="27594">MKLIKINYSLILLVLISFYPKGIVALPSTETSLETSFTEPQLLESKIRSMTDIGNGVLLQSYYWLVPDNGEWWNIISDYTEEFSEIGFDALWLPPPSKTREGDTARGGYEPYDYYDLGEFDQKGSTRTRYGTRAELKNLIQDASNHDIQTIADIVINHNNGGEEERNIFAGGGNTSTNFMNIASGKFPRNYTCFYPCEYGTSDALQFGVMPDLCHANPYVHDELIKWGEWLRDEIGFTGWRF</sequence>
<protein>
    <recommendedName>
        <fullName evidence="1">Glycosyl hydrolase family 13 catalytic domain-containing protein</fullName>
    </recommendedName>
</protein>
<dbReference type="Gene3D" id="3.20.20.80">
    <property type="entry name" value="Glycosidases"/>
    <property type="match status" value="1"/>
</dbReference>
<dbReference type="Pfam" id="PF00128">
    <property type="entry name" value="Alpha-amylase"/>
    <property type="match status" value="1"/>
</dbReference>
<dbReference type="EMBL" id="BART01032473">
    <property type="protein sequence ID" value="GAH11314.1"/>
    <property type="molecule type" value="Genomic_DNA"/>
</dbReference>
<accession>X1E2B4</accession>
<feature type="non-terminal residue" evidence="2">
    <location>
        <position position="242"/>
    </location>
</feature>
<dbReference type="InterPro" id="IPR017853">
    <property type="entry name" value="GH"/>
</dbReference>
<dbReference type="AlphaFoldDB" id="X1E2B4"/>
<organism evidence="2">
    <name type="scientific">marine sediment metagenome</name>
    <dbReference type="NCBI Taxonomy" id="412755"/>
    <lineage>
        <taxon>unclassified sequences</taxon>
        <taxon>metagenomes</taxon>
        <taxon>ecological metagenomes</taxon>
    </lineage>
</organism>
<name>X1E2B4_9ZZZZ</name>
<feature type="domain" description="Glycosyl hydrolase family 13 catalytic" evidence="1">
    <location>
        <begin position="83"/>
        <end position="241"/>
    </location>
</feature>
<dbReference type="InterPro" id="IPR006047">
    <property type="entry name" value="GH13_cat_dom"/>
</dbReference>
<evidence type="ECO:0000259" key="1">
    <source>
        <dbReference type="Pfam" id="PF00128"/>
    </source>
</evidence>
<proteinExistence type="predicted"/>
<gene>
    <name evidence="2" type="ORF">S01H4_56105</name>
</gene>
<evidence type="ECO:0000313" key="2">
    <source>
        <dbReference type="EMBL" id="GAH11314.1"/>
    </source>
</evidence>
<comment type="caution">
    <text evidence="2">The sequence shown here is derived from an EMBL/GenBank/DDBJ whole genome shotgun (WGS) entry which is preliminary data.</text>
</comment>
<reference evidence="2" key="1">
    <citation type="journal article" date="2014" name="Front. Microbiol.">
        <title>High frequency of phylogenetically diverse reductive dehalogenase-homologous genes in deep subseafloor sedimentary metagenomes.</title>
        <authorList>
            <person name="Kawai M."/>
            <person name="Futagami T."/>
            <person name="Toyoda A."/>
            <person name="Takaki Y."/>
            <person name="Nishi S."/>
            <person name="Hori S."/>
            <person name="Arai W."/>
            <person name="Tsubouchi T."/>
            <person name="Morono Y."/>
            <person name="Uchiyama I."/>
            <person name="Ito T."/>
            <person name="Fujiyama A."/>
            <person name="Inagaki F."/>
            <person name="Takami H."/>
        </authorList>
    </citation>
    <scope>NUCLEOTIDE SEQUENCE</scope>
    <source>
        <strain evidence="2">Expedition CK06-06</strain>
    </source>
</reference>
<dbReference type="SUPFAM" id="SSF51445">
    <property type="entry name" value="(Trans)glycosidases"/>
    <property type="match status" value="1"/>
</dbReference>
<dbReference type="GO" id="GO:0005975">
    <property type="term" value="P:carbohydrate metabolic process"/>
    <property type="evidence" value="ECO:0007669"/>
    <property type="project" value="InterPro"/>
</dbReference>